<protein>
    <submittedName>
        <fullName evidence="1">DUF4811 domain-containing protein</fullName>
    </submittedName>
</protein>
<proteinExistence type="predicted"/>
<dbReference type="EMBL" id="CP019030">
    <property type="protein sequence ID" value="APU46164.1"/>
    <property type="molecule type" value="Genomic_DNA"/>
</dbReference>
<accession>A0A0F4HDQ9</accession>
<evidence type="ECO:0000313" key="2">
    <source>
        <dbReference type="Proteomes" id="UP000185427"/>
    </source>
</evidence>
<organism evidence="1 2">
    <name type="scientific">Limosilactobacillus fermentum</name>
    <name type="common">Lactobacillus fermentum</name>
    <dbReference type="NCBI Taxonomy" id="1613"/>
    <lineage>
        <taxon>Bacteria</taxon>
        <taxon>Bacillati</taxon>
        <taxon>Bacillota</taxon>
        <taxon>Bacilli</taxon>
        <taxon>Lactobacillales</taxon>
        <taxon>Lactobacillaceae</taxon>
        <taxon>Limosilactobacillus</taxon>
    </lineage>
</organism>
<name>A0A0F4HDQ9_LIMFE</name>
<gene>
    <name evidence="1" type="ORF">BUW47_06885</name>
</gene>
<dbReference type="InterPro" id="IPR032083">
    <property type="entry name" value="DUF4811"/>
</dbReference>
<dbReference type="OrthoDB" id="2249491at2"/>
<dbReference type="PATRIC" id="fig|1613.32.peg.528"/>
<dbReference type="Proteomes" id="UP000185427">
    <property type="component" value="Chromosome"/>
</dbReference>
<dbReference type="GeneID" id="83716064"/>
<dbReference type="AlphaFoldDB" id="A0A0F4HDQ9"/>
<dbReference type="Pfam" id="PF16069">
    <property type="entry name" value="DUF4811"/>
    <property type="match status" value="1"/>
</dbReference>
<sequence length="234" mass="25622">MIIVLVLLSTIAFYLFTAVWQKMPGRTLWSLVSLVVLVLSIVSFVLHDNRHMGMKLETTNTTSSLVSPNKNLNVLVYKQLGSGSEKVYVYKTDPNAKKTTTTRLAANTKSTVKTTTSTNATVVKHTKRWVYKNGFSKLMFGILGDDNEVDQVTYTFNINDQWLVLSSTQAAKLQALMKDVTAQAAMKSKVAALVREEVAAKLKANPTMSATDQAALQAAALKSAEATVIGQMLK</sequence>
<dbReference type="RefSeq" id="WP_023466016.1">
    <property type="nucleotide sequence ID" value="NZ_CP019030.1"/>
</dbReference>
<evidence type="ECO:0000313" key="1">
    <source>
        <dbReference type="EMBL" id="APU46164.1"/>
    </source>
</evidence>
<reference evidence="1 2" key="1">
    <citation type="submission" date="2016-12" db="EMBL/GenBank/DDBJ databases">
        <title>Complete Genome Sequence of Lactobacillus fermentum Strain SNUV175, a Probiotic for Treatment of Bacterial Vaginosis.</title>
        <authorList>
            <person name="Lee S."/>
            <person name="You H.J."/>
            <person name="Kwon B."/>
            <person name="Ko G."/>
        </authorList>
    </citation>
    <scope>NUCLEOTIDE SEQUENCE [LARGE SCALE GENOMIC DNA]</scope>
    <source>
        <strain evidence="1 2">SNUV175</strain>
    </source>
</reference>